<dbReference type="Proteomes" id="UP001500902">
    <property type="component" value="Unassembled WGS sequence"/>
</dbReference>
<evidence type="ECO:0000256" key="1">
    <source>
        <dbReference type="SAM" id="Phobius"/>
    </source>
</evidence>
<name>A0ABP7CB09_9ACTN</name>
<keyword evidence="1" id="KW-1133">Transmembrane helix</keyword>
<comment type="caution">
    <text evidence="2">The sequence shown here is derived from an EMBL/GenBank/DDBJ whole genome shotgun (WGS) entry which is preliminary data.</text>
</comment>
<keyword evidence="1" id="KW-0812">Transmembrane</keyword>
<feature type="transmembrane region" description="Helical" evidence="1">
    <location>
        <begin position="42"/>
        <end position="64"/>
    </location>
</feature>
<accession>A0ABP7CB09</accession>
<sequence length="130" mass="14232">MPHQKRIRHRVVDLARKRPALSGIVVTALIVTNGTVLTVCGIAIGLAVAIFLCSVSALLCRAVLKPDDQCFERTVYLLKLICLYGPRVLFAQRSSRVTDTCLTAVADDPPPPRRIPHCPECLLHGDGLKH</sequence>
<gene>
    <name evidence="2" type="ORF">GCM10022224_058430</name>
</gene>
<keyword evidence="3" id="KW-1185">Reference proteome</keyword>
<proteinExistence type="predicted"/>
<organism evidence="2 3">
    <name type="scientific">Nonomuraea antimicrobica</name>
    <dbReference type="NCBI Taxonomy" id="561173"/>
    <lineage>
        <taxon>Bacteria</taxon>
        <taxon>Bacillati</taxon>
        <taxon>Actinomycetota</taxon>
        <taxon>Actinomycetes</taxon>
        <taxon>Streptosporangiales</taxon>
        <taxon>Streptosporangiaceae</taxon>
        <taxon>Nonomuraea</taxon>
    </lineage>
</organism>
<evidence type="ECO:0000313" key="2">
    <source>
        <dbReference type="EMBL" id="GAA3685935.1"/>
    </source>
</evidence>
<dbReference type="EMBL" id="BAAAZP010000102">
    <property type="protein sequence ID" value="GAA3685935.1"/>
    <property type="molecule type" value="Genomic_DNA"/>
</dbReference>
<keyword evidence="1" id="KW-0472">Membrane</keyword>
<evidence type="ECO:0000313" key="3">
    <source>
        <dbReference type="Proteomes" id="UP001500902"/>
    </source>
</evidence>
<feature type="transmembrane region" description="Helical" evidence="1">
    <location>
        <begin position="20"/>
        <end position="36"/>
    </location>
</feature>
<reference evidence="3" key="1">
    <citation type="journal article" date="2019" name="Int. J. Syst. Evol. Microbiol.">
        <title>The Global Catalogue of Microorganisms (GCM) 10K type strain sequencing project: providing services to taxonomists for standard genome sequencing and annotation.</title>
        <authorList>
            <consortium name="The Broad Institute Genomics Platform"/>
            <consortium name="The Broad Institute Genome Sequencing Center for Infectious Disease"/>
            <person name="Wu L."/>
            <person name="Ma J."/>
        </authorList>
    </citation>
    <scope>NUCLEOTIDE SEQUENCE [LARGE SCALE GENOMIC DNA]</scope>
    <source>
        <strain evidence="3">JCM 16904</strain>
    </source>
</reference>
<protein>
    <submittedName>
        <fullName evidence="2">Uncharacterized protein</fullName>
    </submittedName>
</protein>